<dbReference type="InterPro" id="IPR024510">
    <property type="entry name" value="DUF2589"/>
</dbReference>
<accession>A0ABS1JGW1</accession>
<reference evidence="2 3" key="1">
    <citation type="submission" date="2021-01" db="EMBL/GenBank/DDBJ databases">
        <title>Tumebacillus sp. strain ITR2 16S ribosomal RNA gene Genome sequencing and assembly.</title>
        <authorList>
            <person name="Kang M."/>
        </authorList>
    </citation>
    <scope>NUCLEOTIDE SEQUENCE [LARGE SCALE GENOMIC DNA]</scope>
    <source>
        <strain evidence="2 3">ITR2</strain>
    </source>
</reference>
<dbReference type="EMBL" id="JAEQNB010000024">
    <property type="protein sequence ID" value="MBL0389506.1"/>
    <property type="molecule type" value="Genomic_DNA"/>
</dbReference>
<proteinExistence type="predicted"/>
<keyword evidence="3" id="KW-1185">Reference proteome</keyword>
<dbReference type="Proteomes" id="UP000602284">
    <property type="component" value="Unassembled WGS sequence"/>
</dbReference>
<dbReference type="Pfam" id="PF11655">
    <property type="entry name" value="DUF2589"/>
    <property type="match status" value="1"/>
</dbReference>
<comment type="caution">
    <text evidence="2">The sequence shown here is derived from an EMBL/GenBank/DDBJ whole genome shotgun (WGS) entry which is preliminary data.</text>
</comment>
<feature type="compositionally biased region" description="Polar residues" evidence="1">
    <location>
        <begin position="104"/>
        <end position="122"/>
    </location>
</feature>
<evidence type="ECO:0000313" key="3">
    <source>
        <dbReference type="Proteomes" id="UP000602284"/>
    </source>
</evidence>
<sequence length="161" mass="17858">MAEQFVFHDLLAAIKDSVIQANAAAQQSSLESILTWFEKDGSPKMTQIMLPSTQPGQSVETIQIPLITLIPLSSTKIDRLTVEFNVQFADLIAKTDNNPFKQSSLGATVETPPNQKDLTSSFARRGKDSEPNLARIQIEIQGTEPPEALLRINDYLMKYLP</sequence>
<evidence type="ECO:0000256" key="1">
    <source>
        <dbReference type="SAM" id="MobiDB-lite"/>
    </source>
</evidence>
<organism evidence="2 3">
    <name type="scientific">Tumebacillus amylolyticus</name>
    <dbReference type="NCBI Taxonomy" id="2801339"/>
    <lineage>
        <taxon>Bacteria</taxon>
        <taxon>Bacillati</taxon>
        <taxon>Bacillota</taxon>
        <taxon>Bacilli</taxon>
        <taxon>Bacillales</taxon>
        <taxon>Alicyclobacillaceae</taxon>
        <taxon>Tumebacillus</taxon>
    </lineage>
</organism>
<feature type="region of interest" description="Disordered" evidence="1">
    <location>
        <begin position="104"/>
        <end position="126"/>
    </location>
</feature>
<evidence type="ECO:0000313" key="2">
    <source>
        <dbReference type="EMBL" id="MBL0389506.1"/>
    </source>
</evidence>
<dbReference type="RefSeq" id="WP_201638497.1">
    <property type="nucleotide sequence ID" value="NZ_JAEQNB010000024.1"/>
</dbReference>
<name>A0ABS1JGW1_9BACL</name>
<protein>
    <submittedName>
        <fullName evidence="2">DUF2589 domain-containing protein</fullName>
    </submittedName>
</protein>
<gene>
    <name evidence="2" type="ORF">JJB07_23660</name>
</gene>